<keyword evidence="3 5" id="KW-0472">Membrane</keyword>
<proteinExistence type="predicted"/>
<dbReference type="SMART" id="SM00409">
    <property type="entry name" value="IG"/>
    <property type="match status" value="2"/>
</dbReference>
<reference evidence="7 8" key="1">
    <citation type="journal article" date="2021" name="Cell">
        <title>Tracing the genetic footprints of vertebrate landing in non-teleost ray-finned fishes.</title>
        <authorList>
            <person name="Bi X."/>
            <person name="Wang K."/>
            <person name="Yang L."/>
            <person name="Pan H."/>
            <person name="Jiang H."/>
            <person name="Wei Q."/>
            <person name="Fang M."/>
            <person name="Yu H."/>
            <person name="Zhu C."/>
            <person name="Cai Y."/>
            <person name="He Y."/>
            <person name="Gan X."/>
            <person name="Zeng H."/>
            <person name="Yu D."/>
            <person name="Zhu Y."/>
            <person name="Jiang H."/>
            <person name="Qiu Q."/>
            <person name="Yang H."/>
            <person name="Zhang Y.E."/>
            <person name="Wang W."/>
            <person name="Zhu M."/>
            <person name="He S."/>
            <person name="Zhang G."/>
        </authorList>
    </citation>
    <scope>NUCLEOTIDE SEQUENCE [LARGE SCALE GENOMIC DNA]</scope>
    <source>
        <strain evidence="7">Bchr_013</strain>
    </source>
</reference>
<comment type="subcellular location">
    <subcellularLocation>
        <location evidence="1">Membrane</location>
    </subcellularLocation>
</comment>
<dbReference type="PANTHER" id="PTHR12080:SF55">
    <property type="entry name" value="LYMPHOCYTE FUNCTION-ASSOCIATED ANTIGEN 3"/>
    <property type="match status" value="1"/>
</dbReference>
<dbReference type="GO" id="GO:0016020">
    <property type="term" value="C:membrane"/>
    <property type="evidence" value="ECO:0007669"/>
    <property type="project" value="UniProtKB-SubCell"/>
</dbReference>
<dbReference type="AlphaFoldDB" id="A0A8X7WYC5"/>
<evidence type="ECO:0000313" key="7">
    <source>
        <dbReference type="EMBL" id="KAG2457746.1"/>
    </source>
</evidence>
<comment type="caution">
    <text evidence="7">The sequence shown here is derived from an EMBL/GenBank/DDBJ whole genome shotgun (WGS) entry which is preliminary data.</text>
</comment>
<evidence type="ECO:0000256" key="2">
    <source>
        <dbReference type="ARBA" id="ARBA00022729"/>
    </source>
</evidence>
<evidence type="ECO:0000256" key="4">
    <source>
        <dbReference type="ARBA" id="ARBA00023180"/>
    </source>
</evidence>
<sequence>MACSRLDCSNVLMSASVCWVSRGNSTLKRPLIDTTYVYPISGYSLAFNNYSPLPGQEATVASLRFINGKTITAIVNDSVVLPSGVPSEFHPTEIHWSLFSNVTLIATLISGKIRDNRYEQFENRLKLHTNNASLEILQLRTQDSMTYYVSVFNQSSIEHQSEITLIVYDKLQPPKLEVLQTSNENNECTFKFECSVQQVKNVDYFWNAMTTNVTWKENVPSSENRTSVLKISQVPVNLNVTYNCKVSNNMTKASATMSVSCIAIKNDSHRHQTLLIIAFFFVLFVIICSFIFVSKKKIKKTLN</sequence>
<keyword evidence="2" id="KW-0732">Signal</keyword>
<dbReference type="Gene3D" id="2.60.40.10">
    <property type="entry name" value="Immunoglobulins"/>
    <property type="match status" value="2"/>
</dbReference>
<evidence type="ECO:0000259" key="6">
    <source>
        <dbReference type="PROSITE" id="PS50835"/>
    </source>
</evidence>
<evidence type="ECO:0000313" key="8">
    <source>
        <dbReference type="Proteomes" id="UP000886611"/>
    </source>
</evidence>
<keyword evidence="5" id="KW-0812">Transmembrane</keyword>
<feature type="domain" description="Ig-like" evidence="6">
    <location>
        <begin position="174"/>
        <end position="260"/>
    </location>
</feature>
<protein>
    <submittedName>
        <fullName evidence="7">CD48 protein</fullName>
    </submittedName>
</protein>
<dbReference type="PANTHER" id="PTHR12080">
    <property type="entry name" value="SIGNALING LYMPHOCYTIC ACTIVATION MOLECULE"/>
    <property type="match status" value="1"/>
</dbReference>
<keyword evidence="8" id="KW-1185">Reference proteome</keyword>
<evidence type="ECO:0000256" key="5">
    <source>
        <dbReference type="SAM" id="Phobius"/>
    </source>
</evidence>
<keyword evidence="5" id="KW-1133">Transmembrane helix</keyword>
<evidence type="ECO:0000256" key="1">
    <source>
        <dbReference type="ARBA" id="ARBA00004370"/>
    </source>
</evidence>
<dbReference type="EMBL" id="JAATIS010008546">
    <property type="protein sequence ID" value="KAG2457746.1"/>
    <property type="molecule type" value="Genomic_DNA"/>
</dbReference>
<dbReference type="SUPFAM" id="SSF48726">
    <property type="entry name" value="Immunoglobulin"/>
    <property type="match status" value="2"/>
</dbReference>
<keyword evidence="4" id="KW-0325">Glycoprotein</keyword>
<feature type="non-terminal residue" evidence="7">
    <location>
        <position position="1"/>
    </location>
</feature>
<feature type="non-terminal residue" evidence="7">
    <location>
        <position position="303"/>
    </location>
</feature>
<dbReference type="InterPro" id="IPR015631">
    <property type="entry name" value="CD2/SLAM_rcpt"/>
</dbReference>
<dbReference type="InterPro" id="IPR003599">
    <property type="entry name" value="Ig_sub"/>
</dbReference>
<dbReference type="Proteomes" id="UP000886611">
    <property type="component" value="Unassembled WGS sequence"/>
</dbReference>
<name>A0A8X7WYC5_POLSE</name>
<gene>
    <name evidence="7" type="primary">Cd48</name>
    <name evidence="7" type="ORF">GTO96_0012261</name>
</gene>
<dbReference type="InterPro" id="IPR036179">
    <property type="entry name" value="Ig-like_dom_sf"/>
</dbReference>
<accession>A0A8X7WYC5</accession>
<dbReference type="InterPro" id="IPR007110">
    <property type="entry name" value="Ig-like_dom"/>
</dbReference>
<organism evidence="7 8">
    <name type="scientific">Polypterus senegalus</name>
    <name type="common">Senegal bichir</name>
    <dbReference type="NCBI Taxonomy" id="55291"/>
    <lineage>
        <taxon>Eukaryota</taxon>
        <taxon>Metazoa</taxon>
        <taxon>Chordata</taxon>
        <taxon>Craniata</taxon>
        <taxon>Vertebrata</taxon>
        <taxon>Euteleostomi</taxon>
        <taxon>Actinopterygii</taxon>
        <taxon>Polypteriformes</taxon>
        <taxon>Polypteridae</taxon>
        <taxon>Polypterus</taxon>
    </lineage>
</organism>
<dbReference type="PROSITE" id="PS50835">
    <property type="entry name" value="IG_LIKE"/>
    <property type="match status" value="1"/>
</dbReference>
<evidence type="ECO:0000256" key="3">
    <source>
        <dbReference type="ARBA" id="ARBA00023136"/>
    </source>
</evidence>
<dbReference type="InterPro" id="IPR013783">
    <property type="entry name" value="Ig-like_fold"/>
</dbReference>
<feature type="transmembrane region" description="Helical" evidence="5">
    <location>
        <begin position="274"/>
        <end position="293"/>
    </location>
</feature>